<feature type="region of interest" description="Disordered" evidence="2">
    <location>
        <begin position="377"/>
        <end position="410"/>
    </location>
</feature>
<dbReference type="GO" id="GO:1903697">
    <property type="term" value="P:negative regulation of microvillus assembly"/>
    <property type="evidence" value="ECO:0007669"/>
    <property type="project" value="Ensembl"/>
</dbReference>
<dbReference type="Gene3D" id="3.40.50.11210">
    <property type="entry name" value="Rap/Ran-GAP"/>
    <property type="match status" value="1"/>
</dbReference>
<feature type="region of interest" description="Disordered" evidence="2">
    <location>
        <begin position="59"/>
        <end position="78"/>
    </location>
</feature>
<dbReference type="GO" id="GO:0031267">
    <property type="term" value="F:small GTPase binding"/>
    <property type="evidence" value="ECO:0007669"/>
    <property type="project" value="Ensembl"/>
</dbReference>
<dbReference type="GO" id="GO:0050766">
    <property type="term" value="P:positive regulation of phagocytosis"/>
    <property type="evidence" value="ECO:0007669"/>
    <property type="project" value="Ensembl"/>
</dbReference>
<dbReference type="Ensembl" id="ENSABRT00000011937.1">
    <property type="protein sequence ID" value="ENSABRP00000008361.1"/>
    <property type="gene ID" value="ENSABRG00000007535.1"/>
</dbReference>
<evidence type="ECO:0000256" key="1">
    <source>
        <dbReference type="ARBA" id="ARBA00022468"/>
    </source>
</evidence>
<dbReference type="GO" id="GO:0098609">
    <property type="term" value="P:cell-cell adhesion"/>
    <property type="evidence" value="ECO:0007669"/>
    <property type="project" value="Ensembl"/>
</dbReference>
<feature type="domain" description="Rap-GAP" evidence="3">
    <location>
        <begin position="97"/>
        <end position="339"/>
    </location>
</feature>
<feature type="compositionally biased region" description="Pro residues" evidence="2">
    <location>
        <begin position="380"/>
        <end position="390"/>
    </location>
</feature>
<dbReference type="GO" id="GO:0005829">
    <property type="term" value="C:cytosol"/>
    <property type="evidence" value="ECO:0007669"/>
    <property type="project" value="Ensembl"/>
</dbReference>
<protein>
    <submittedName>
        <fullName evidence="4">RAP1 GTPase activating protein</fullName>
    </submittedName>
</protein>
<evidence type="ECO:0000259" key="3">
    <source>
        <dbReference type="PROSITE" id="PS50085"/>
    </source>
</evidence>
<dbReference type="InterPro" id="IPR035974">
    <property type="entry name" value="Rap/Ran-GAP_sf"/>
</dbReference>
<reference evidence="4" key="2">
    <citation type="submission" date="2025-09" db="UniProtKB">
        <authorList>
            <consortium name="Ensembl"/>
        </authorList>
    </citation>
    <scope>IDENTIFICATION</scope>
</reference>
<organism evidence="4 5">
    <name type="scientific">Anser brachyrhynchus</name>
    <name type="common">Pink-footed goose</name>
    <dbReference type="NCBI Taxonomy" id="132585"/>
    <lineage>
        <taxon>Eukaryota</taxon>
        <taxon>Metazoa</taxon>
        <taxon>Chordata</taxon>
        <taxon>Craniata</taxon>
        <taxon>Vertebrata</taxon>
        <taxon>Euteleostomi</taxon>
        <taxon>Archelosauria</taxon>
        <taxon>Archosauria</taxon>
        <taxon>Dinosauria</taxon>
        <taxon>Saurischia</taxon>
        <taxon>Theropoda</taxon>
        <taxon>Coelurosauria</taxon>
        <taxon>Aves</taxon>
        <taxon>Neognathae</taxon>
        <taxon>Galloanserae</taxon>
        <taxon>Anseriformes</taxon>
        <taxon>Anatidae</taxon>
        <taxon>Anserinae</taxon>
        <taxon>Anser</taxon>
    </lineage>
</organism>
<dbReference type="Proteomes" id="UP000694426">
    <property type="component" value="Unplaced"/>
</dbReference>
<sequence>GPCLPQGSRMAQQRHAAPPPLKTEEDYIPYPSVHEVLGREGPFPLILLPQFGGYWIEGTNHQLSGAPEPPPTPAPGTRARLEGNHTAKIYRKHFLGKEHFNYYSLDPALGHLVFSLKYDEQEHLHLLLRTRTRTLHDVVPISCLAEFPNVVQMAKVGESPAFAEFLDVLGQRVQLRDFKGFRGGLDVTHGQTGSESVYCHFRDKEIMFHVSTKLPYTEGDTQQLQRKRHIGNDIVAIVFQDENTPFVPDMIASNFLHAFVVVQLEQGGPQGTLYKVSVTARDDVPFFGPPLPDPAIFRKGPEFQEFLLTKLINAEYACYKAEKFAKLEVVLALDPLVVPAQHLPAPSPPPMGGPSRSSPGAPALCPSVVPARRLLGILAPRPPPEGPSPAPSGGAGPTPLPSGWPQPRAHLDVGDVLHQLPRDVLAAALQRVRGHLSVRVPVTVGRVGISGAGRRVGDPRGGDDAHRLACATSSRGDGGNGPKTQRSCPVPLPTGRSPSSLAQRRMEVTSWPLVVLQRSRVTPALTPTVPSLALTPQR</sequence>
<dbReference type="GO" id="GO:0005096">
    <property type="term" value="F:GTPase activator activity"/>
    <property type="evidence" value="ECO:0007669"/>
    <property type="project" value="UniProtKB-KW"/>
</dbReference>
<dbReference type="Pfam" id="PF02145">
    <property type="entry name" value="Rap_GAP"/>
    <property type="match status" value="1"/>
</dbReference>
<feature type="region of interest" description="Disordered" evidence="2">
    <location>
        <begin position="471"/>
        <end position="502"/>
    </location>
</feature>
<dbReference type="GeneTree" id="ENSGT00940000156138"/>
<dbReference type="GO" id="GO:0006909">
    <property type="term" value="P:phagocytosis"/>
    <property type="evidence" value="ECO:0007669"/>
    <property type="project" value="Ensembl"/>
</dbReference>
<feature type="region of interest" description="Disordered" evidence="2">
    <location>
        <begin position="1"/>
        <end position="25"/>
    </location>
</feature>
<dbReference type="InterPro" id="IPR050989">
    <property type="entry name" value="Rap1_Ran_GAP"/>
</dbReference>
<evidence type="ECO:0000313" key="4">
    <source>
        <dbReference type="Ensembl" id="ENSABRP00000008361.1"/>
    </source>
</evidence>
<dbReference type="GO" id="GO:0042803">
    <property type="term" value="F:protein homodimerization activity"/>
    <property type="evidence" value="ECO:0007669"/>
    <property type="project" value="Ensembl"/>
</dbReference>
<feature type="region of interest" description="Disordered" evidence="2">
    <location>
        <begin position="344"/>
        <end position="363"/>
    </location>
</feature>
<dbReference type="GO" id="GO:0016020">
    <property type="term" value="C:membrane"/>
    <property type="evidence" value="ECO:0007669"/>
    <property type="project" value="Ensembl"/>
</dbReference>
<feature type="compositionally biased region" description="Low complexity" evidence="2">
    <location>
        <begin position="353"/>
        <end position="363"/>
    </location>
</feature>
<dbReference type="GO" id="GO:0051649">
    <property type="term" value="P:establishment of localization in cell"/>
    <property type="evidence" value="ECO:0007669"/>
    <property type="project" value="Ensembl"/>
</dbReference>
<dbReference type="PROSITE" id="PS50085">
    <property type="entry name" value="RAPGAP"/>
    <property type="match status" value="1"/>
</dbReference>
<name>A0A8B9I4I7_9AVES</name>
<dbReference type="PANTHER" id="PTHR15711">
    <property type="entry name" value="RAP GTPASE-ACTIVATING PROTEIN"/>
    <property type="match status" value="1"/>
</dbReference>
<dbReference type="SUPFAM" id="SSF111347">
    <property type="entry name" value="Rap/Ran-GAP"/>
    <property type="match status" value="1"/>
</dbReference>
<evidence type="ECO:0000256" key="2">
    <source>
        <dbReference type="SAM" id="MobiDB-lite"/>
    </source>
</evidence>
<evidence type="ECO:0000313" key="5">
    <source>
        <dbReference type="Proteomes" id="UP000694426"/>
    </source>
</evidence>
<keyword evidence="5" id="KW-1185">Reference proteome</keyword>
<proteinExistence type="predicted"/>
<gene>
    <name evidence="4" type="primary">RAP1GAP</name>
</gene>
<dbReference type="Pfam" id="PF21022">
    <property type="entry name" value="Rap-GAP_dimer"/>
    <property type="match status" value="1"/>
</dbReference>
<dbReference type="AlphaFoldDB" id="A0A8B9I4I7"/>
<dbReference type="GO" id="GO:0022409">
    <property type="term" value="P:positive regulation of cell-cell adhesion"/>
    <property type="evidence" value="ECO:0007669"/>
    <property type="project" value="Ensembl"/>
</dbReference>
<reference evidence="4" key="1">
    <citation type="submission" date="2025-08" db="UniProtKB">
        <authorList>
            <consortium name="Ensembl"/>
        </authorList>
    </citation>
    <scope>IDENTIFICATION</scope>
</reference>
<dbReference type="InterPro" id="IPR000331">
    <property type="entry name" value="Rap/Ran_GAP_dom"/>
</dbReference>
<accession>A0A8B9I4I7</accession>
<keyword evidence="1" id="KW-0343">GTPase activation</keyword>
<dbReference type="GO" id="GO:0051056">
    <property type="term" value="P:regulation of small GTPase mediated signal transduction"/>
    <property type="evidence" value="ECO:0007669"/>
    <property type="project" value="InterPro"/>
</dbReference>
<dbReference type="PANTHER" id="PTHR15711:SF3">
    <property type="entry name" value="RAP1 GTPASE-ACTIVATING PROTEIN 1"/>
    <property type="match status" value="1"/>
</dbReference>